<dbReference type="GO" id="GO:0006487">
    <property type="term" value="P:protein N-linked glycosylation"/>
    <property type="evidence" value="ECO:0007669"/>
    <property type="project" value="TreeGrafter"/>
</dbReference>
<protein>
    <submittedName>
        <fullName evidence="2">Uncharacterized protein</fullName>
    </submittedName>
</protein>
<organism evidence="2 3">
    <name type="scientific">Natronomonas aquatica</name>
    <dbReference type="NCBI Taxonomy" id="2841590"/>
    <lineage>
        <taxon>Archaea</taxon>
        <taxon>Methanobacteriati</taxon>
        <taxon>Methanobacteriota</taxon>
        <taxon>Stenosarchaea group</taxon>
        <taxon>Halobacteria</taxon>
        <taxon>Halobacteriales</taxon>
        <taxon>Natronomonadaceae</taxon>
        <taxon>Natronomonas</taxon>
    </lineage>
</organism>
<reference evidence="2" key="1">
    <citation type="journal article" date="2023" name="Front. Microbiol.">
        <title>Genomic-based phylogenetic and metabolic analyses of the genus Natronomonas, and description of Natronomonas aquatica sp. nov.</title>
        <authorList>
            <person name="Garcia-Roldan A."/>
            <person name="Duran-Viseras A."/>
            <person name="de la Haba R.R."/>
            <person name="Corral P."/>
            <person name="Sanchez-Porro C."/>
            <person name="Ventosa A."/>
        </authorList>
    </citation>
    <scope>NUCLEOTIDE SEQUENCE</scope>
    <source>
        <strain evidence="2">F2-12</strain>
    </source>
</reference>
<dbReference type="GO" id="GO:0000032">
    <property type="term" value="P:cell wall mannoprotein biosynthetic process"/>
    <property type="evidence" value="ECO:0007669"/>
    <property type="project" value="TreeGrafter"/>
</dbReference>
<dbReference type="EMBL" id="JAHLKM010000005">
    <property type="protein sequence ID" value="MCQ4333131.1"/>
    <property type="molecule type" value="Genomic_DNA"/>
</dbReference>
<dbReference type="GO" id="GO:0016020">
    <property type="term" value="C:membrane"/>
    <property type="evidence" value="ECO:0007669"/>
    <property type="project" value="InterPro"/>
</dbReference>
<evidence type="ECO:0000313" key="2">
    <source>
        <dbReference type="EMBL" id="MCQ4333131.1"/>
    </source>
</evidence>
<keyword evidence="3" id="KW-1185">Reference proteome</keyword>
<keyword evidence="1" id="KW-0808">Transferase</keyword>
<dbReference type="AlphaFoldDB" id="A0A9R1D5I9"/>
<dbReference type="InterPro" id="IPR002685">
    <property type="entry name" value="Glyco_trans_15"/>
</dbReference>
<gene>
    <name evidence="2" type="ORF">KM295_06460</name>
</gene>
<proteinExistence type="predicted"/>
<evidence type="ECO:0000256" key="1">
    <source>
        <dbReference type="ARBA" id="ARBA00022679"/>
    </source>
</evidence>
<dbReference type="PANTHER" id="PTHR31121">
    <property type="entry name" value="ALPHA-1,2 MANNOSYLTRANSFERASE KTR1"/>
    <property type="match status" value="1"/>
</dbReference>
<sequence>MEAAIIGLIRSNSSLQEYAYLLRRNKLLHKNLEMSSDYDILLFHDKPIRTSIKDTIKHDCENVRFIYIENEFTIPPWTNPNNWVSDWRIGYKHMCRFMSINLWDYVSDYEYILRLDDDSWIESRVDYDIFKRTSDMGYEYGHPLRRRESHTLTNETLPQFTKDYVEQNGIDINCGMDELNDEIYYNNFFITKTSFWFRDNVQDYLRAIDQSGGIYKYRWGDAPIHTLATKMFMESDKIHEFEDIKYTHSGWSNYDKTSLSELTPEWIFRANLTPNEYIYWILLYPRILKFKHKISGLS</sequence>
<accession>A0A9R1D5I9</accession>
<evidence type="ECO:0000313" key="3">
    <source>
        <dbReference type="Proteomes" id="UP001139494"/>
    </source>
</evidence>
<dbReference type="InterPro" id="IPR029044">
    <property type="entry name" value="Nucleotide-diphossugar_trans"/>
</dbReference>
<comment type="caution">
    <text evidence="2">The sequence shown here is derived from an EMBL/GenBank/DDBJ whole genome shotgun (WGS) entry which is preliminary data.</text>
</comment>
<dbReference type="Gene3D" id="3.90.550.10">
    <property type="entry name" value="Spore Coat Polysaccharide Biosynthesis Protein SpsA, Chain A"/>
    <property type="match status" value="1"/>
</dbReference>
<dbReference type="SUPFAM" id="SSF53448">
    <property type="entry name" value="Nucleotide-diphospho-sugar transferases"/>
    <property type="match status" value="1"/>
</dbReference>
<dbReference type="PANTHER" id="PTHR31121:SF6">
    <property type="entry name" value="ALPHA-1,2 MANNOSYLTRANSFERASE KTR1"/>
    <property type="match status" value="1"/>
</dbReference>
<dbReference type="RefSeq" id="WP_256029150.1">
    <property type="nucleotide sequence ID" value="NZ_JAHLKM010000005.1"/>
</dbReference>
<dbReference type="Pfam" id="PF01793">
    <property type="entry name" value="Glyco_transf_15"/>
    <property type="match status" value="1"/>
</dbReference>
<name>A0A9R1D5I9_9EURY</name>
<dbReference type="Proteomes" id="UP001139494">
    <property type="component" value="Unassembled WGS sequence"/>
</dbReference>
<dbReference type="GO" id="GO:0000026">
    <property type="term" value="F:alpha-1,2-mannosyltransferase activity"/>
    <property type="evidence" value="ECO:0007669"/>
    <property type="project" value="TreeGrafter"/>
</dbReference>